<evidence type="ECO:0000259" key="15">
    <source>
        <dbReference type="SMART" id="SM00968"/>
    </source>
</evidence>
<keyword evidence="10" id="KW-0539">Nucleus</keyword>
<comment type="caution">
    <text evidence="16">The sequence shown here is derived from an EMBL/GenBank/DDBJ whole genome shotgun (WGS) entry which is preliminary data.</text>
</comment>
<dbReference type="InterPro" id="IPR010935">
    <property type="entry name" value="SMC_hinge"/>
</dbReference>
<feature type="region of interest" description="Disordered" evidence="14">
    <location>
        <begin position="433"/>
        <end position="453"/>
    </location>
</feature>
<dbReference type="Gene3D" id="1.10.287.1490">
    <property type="match status" value="1"/>
</dbReference>
<dbReference type="SUPFAM" id="SSF75553">
    <property type="entry name" value="Smc hinge domain"/>
    <property type="match status" value="1"/>
</dbReference>
<dbReference type="Gene3D" id="3.40.50.300">
    <property type="entry name" value="P-loop containing nucleotide triphosphate hydrolases"/>
    <property type="match status" value="2"/>
</dbReference>
<dbReference type="PIRSF" id="PIRSF005719">
    <property type="entry name" value="SMC"/>
    <property type="match status" value="1"/>
</dbReference>
<evidence type="ECO:0000256" key="1">
    <source>
        <dbReference type="ARBA" id="ARBA00004123"/>
    </source>
</evidence>
<keyword evidence="17" id="KW-1185">Reference proteome</keyword>
<accession>A0AA38IIB3</accession>
<evidence type="ECO:0000256" key="9">
    <source>
        <dbReference type="ARBA" id="ARBA00023067"/>
    </source>
</evidence>
<dbReference type="GO" id="GO:0030261">
    <property type="term" value="P:chromosome condensation"/>
    <property type="evidence" value="ECO:0007669"/>
    <property type="project" value="UniProtKB-KW"/>
</dbReference>
<feature type="compositionally biased region" description="Basic and acidic residues" evidence="14">
    <location>
        <begin position="929"/>
        <end position="947"/>
    </location>
</feature>
<keyword evidence="5" id="KW-0547">Nucleotide-binding</keyword>
<comment type="function">
    <text evidence="12">Central component of the condensin complex, a complex required for conversion of interphase chromatin into mitotic-like condense chromosomes. The condensin complex probably introduces positive supercoils into relaxed DNA in the presence of type I topoisomerases and converts nicked DNA into positive knotted forms in the presence of type II topoisomerases.</text>
</comment>
<gene>
    <name evidence="16" type="ORF">Zmor_016269</name>
</gene>
<organism evidence="16 17">
    <name type="scientific">Zophobas morio</name>
    <dbReference type="NCBI Taxonomy" id="2755281"/>
    <lineage>
        <taxon>Eukaryota</taxon>
        <taxon>Metazoa</taxon>
        <taxon>Ecdysozoa</taxon>
        <taxon>Arthropoda</taxon>
        <taxon>Hexapoda</taxon>
        <taxon>Insecta</taxon>
        <taxon>Pterygota</taxon>
        <taxon>Neoptera</taxon>
        <taxon>Endopterygota</taxon>
        <taxon>Coleoptera</taxon>
        <taxon>Polyphaga</taxon>
        <taxon>Cucujiformia</taxon>
        <taxon>Tenebrionidae</taxon>
        <taxon>Zophobas</taxon>
    </lineage>
</organism>
<evidence type="ECO:0000256" key="6">
    <source>
        <dbReference type="ARBA" id="ARBA00022776"/>
    </source>
</evidence>
<dbReference type="InterPro" id="IPR036277">
    <property type="entry name" value="SMC_hinge_sf"/>
</dbReference>
<dbReference type="GO" id="GO:0005524">
    <property type="term" value="F:ATP binding"/>
    <property type="evidence" value="ECO:0007669"/>
    <property type="project" value="UniProtKB-KW"/>
</dbReference>
<evidence type="ECO:0000256" key="11">
    <source>
        <dbReference type="ARBA" id="ARBA00023306"/>
    </source>
</evidence>
<protein>
    <recommendedName>
        <fullName evidence="3">Structural maintenance of chromosomes protein 2</fullName>
    </recommendedName>
</protein>
<evidence type="ECO:0000313" key="16">
    <source>
        <dbReference type="EMBL" id="KAJ3657257.1"/>
    </source>
</evidence>
<reference evidence="16" key="1">
    <citation type="journal article" date="2023" name="G3 (Bethesda)">
        <title>Whole genome assemblies of Zophobas morio and Tenebrio molitor.</title>
        <authorList>
            <person name="Kaur S."/>
            <person name="Stinson S.A."/>
            <person name="diCenzo G.C."/>
        </authorList>
    </citation>
    <scope>NUCLEOTIDE SEQUENCE</scope>
    <source>
        <strain evidence="16">QUZm001</strain>
    </source>
</reference>
<dbReference type="GO" id="GO:0016887">
    <property type="term" value="F:ATP hydrolysis activity"/>
    <property type="evidence" value="ECO:0007669"/>
    <property type="project" value="InterPro"/>
</dbReference>
<dbReference type="Gene3D" id="3.30.70.1620">
    <property type="match status" value="1"/>
</dbReference>
<dbReference type="FunFam" id="3.40.50.300:FF:000278">
    <property type="entry name" value="Structural maintenance of chromosomes 2"/>
    <property type="match status" value="1"/>
</dbReference>
<keyword evidence="8 13" id="KW-0175">Coiled coil</keyword>
<keyword evidence="9" id="KW-0226">DNA condensation</keyword>
<evidence type="ECO:0000256" key="8">
    <source>
        <dbReference type="ARBA" id="ARBA00023054"/>
    </source>
</evidence>
<evidence type="ECO:0000256" key="4">
    <source>
        <dbReference type="ARBA" id="ARBA00022618"/>
    </source>
</evidence>
<dbReference type="Gene3D" id="1.20.1060.20">
    <property type="match status" value="1"/>
</dbReference>
<evidence type="ECO:0000256" key="2">
    <source>
        <dbReference type="ARBA" id="ARBA00005231"/>
    </source>
</evidence>
<dbReference type="InterPro" id="IPR024704">
    <property type="entry name" value="SMC"/>
</dbReference>
<dbReference type="GO" id="GO:0005694">
    <property type="term" value="C:chromosome"/>
    <property type="evidence" value="ECO:0007669"/>
    <property type="project" value="InterPro"/>
</dbReference>
<feature type="coiled-coil region" evidence="13">
    <location>
        <begin position="976"/>
        <end position="1024"/>
    </location>
</feature>
<dbReference type="SUPFAM" id="SSF52540">
    <property type="entry name" value="P-loop containing nucleoside triphosphate hydrolases"/>
    <property type="match status" value="1"/>
</dbReference>
<dbReference type="InterPro" id="IPR003395">
    <property type="entry name" value="RecF/RecN/SMC_N"/>
</dbReference>
<dbReference type="SMART" id="SM00968">
    <property type="entry name" value="SMC_hinge"/>
    <property type="match status" value="1"/>
</dbReference>
<evidence type="ECO:0000256" key="14">
    <source>
        <dbReference type="SAM" id="MobiDB-lite"/>
    </source>
</evidence>
<dbReference type="Pfam" id="PF06470">
    <property type="entry name" value="SMC_hinge"/>
    <property type="match status" value="1"/>
</dbReference>
<dbReference type="PANTHER" id="PTHR43977">
    <property type="entry name" value="STRUCTURAL MAINTENANCE OF CHROMOSOMES PROTEIN 3"/>
    <property type="match status" value="1"/>
</dbReference>
<dbReference type="InterPro" id="IPR027120">
    <property type="entry name" value="Smc2_ABC"/>
</dbReference>
<dbReference type="AlphaFoldDB" id="A0AA38IIB3"/>
<dbReference type="FunFam" id="3.40.50.300:FF:000385">
    <property type="entry name" value="Structural maintenance of chromosomes 2"/>
    <property type="match status" value="1"/>
</dbReference>
<evidence type="ECO:0000256" key="10">
    <source>
        <dbReference type="ARBA" id="ARBA00023242"/>
    </source>
</evidence>
<dbReference type="CDD" id="cd03273">
    <property type="entry name" value="ABC_SMC2_euk"/>
    <property type="match status" value="1"/>
</dbReference>
<keyword evidence="7" id="KW-0067">ATP-binding</keyword>
<keyword evidence="4" id="KW-0132">Cell division</keyword>
<evidence type="ECO:0000256" key="3">
    <source>
        <dbReference type="ARBA" id="ARBA00018694"/>
    </source>
</evidence>
<name>A0AA38IIB3_9CUCU</name>
<comment type="subcellular location">
    <subcellularLocation>
        <location evidence="1">Nucleus</location>
    </subcellularLocation>
</comment>
<dbReference type="GO" id="GO:0051301">
    <property type="term" value="P:cell division"/>
    <property type="evidence" value="ECO:0007669"/>
    <property type="project" value="UniProtKB-KW"/>
</dbReference>
<keyword evidence="11" id="KW-0131">Cell cycle</keyword>
<keyword evidence="6" id="KW-0498">Mitosis</keyword>
<evidence type="ECO:0000256" key="13">
    <source>
        <dbReference type="SAM" id="Coils"/>
    </source>
</evidence>
<evidence type="ECO:0000256" key="12">
    <source>
        <dbReference type="ARBA" id="ARBA00058936"/>
    </source>
</evidence>
<dbReference type="InterPro" id="IPR027417">
    <property type="entry name" value="P-loop_NTPase"/>
</dbReference>
<proteinExistence type="inferred from homology"/>
<dbReference type="EMBL" id="JALNTZ010000004">
    <property type="protein sequence ID" value="KAJ3657257.1"/>
    <property type="molecule type" value="Genomic_DNA"/>
</dbReference>
<evidence type="ECO:0000256" key="7">
    <source>
        <dbReference type="ARBA" id="ARBA00022840"/>
    </source>
</evidence>
<feature type="domain" description="SMC hinge" evidence="15">
    <location>
        <begin position="520"/>
        <end position="640"/>
    </location>
</feature>
<feature type="region of interest" description="Disordered" evidence="14">
    <location>
        <begin position="929"/>
        <end position="957"/>
    </location>
</feature>
<evidence type="ECO:0000313" key="17">
    <source>
        <dbReference type="Proteomes" id="UP001168821"/>
    </source>
</evidence>
<feature type="coiled-coil region" evidence="13">
    <location>
        <begin position="246"/>
        <end position="365"/>
    </location>
</feature>
<evidence type="ECO:0000256" key="5">
    <source>
        <dbReference type="ARBA" id="ARBA00022741"/>
    </source>
</evidence>
<dbReference type="Proteomes" id="UP001168821">
    <property type="component" value="Unassembled WGS sequence"/>
</dbReference>
<sequence length="1168" mass="133855">MYIKSVVLEGFKSYGHRTEITGFDKQFNAITGLNGSGKSNILDSICFVLGISNLSHVRVGNLQDLIYKSGQCGINKATVSITFDNSNPDQCPPGFENVSEITITRQIVLGGKNKYMINGSTVQNKKIQDLFCSVQLNVNNPHFLIMQGKITKVLNMKPYDILAMIEEAAGTKMYEVKKETAQKTIEKKDAKLKELKSVINEELTPRLEKLRTERAKYMEYKNVERELEHMLQLYQAWEYFASKRRYIQAKEAVDEEEDVMKQLETEMNNHKNELVQTDELVEELTRKADAEGNENLQKAETELKAAEKSQAKVNASIKSITDEINTEKKKKTQLEKNLADDEKALKSVESELAKVQAHFLQLKQADEKDTQAFLASQKRFEALSAGMEINDEGEAETLLEQLMNARQEAAKINTEMKQANMRQKFCKDQLQEKQKKRVSNANETANDQRAHDTTVQEIKNLETALKKLNFDEERINELQSRRRGLVQDVRRLRDRVENFEAHKPYTQFRYKDPEANFNRGSVLGVVCRLIKVKNEEANVAIETAAGGRLYNVVIDTDVTGKKLLQRGELRQRTTFMPLNKLQANRMNNDIVRAAQELVGENNVQHAISHLSYDKRLQVIMEFIFGNVFVCKDISIARQVAFHDRIRRKCVTLDGDVVDPAGTLSGGAPQKGGSVLKQLDEIMQAEAELSAKEQELAQVEAEIRDLSAKQNQFANLKQQLEIKQHELSLIKQRLQQTSHYRHQEEIANLRTEIEQLNEKIQNCIENELKFKEKIQNLEDRVKNSKDGRDGQIKQAETEMNKLKMKADKSKKEWKQKEQDYETFNLEIEELKKSIENTQQQIKASEETVAQLKEKHDEIVSNSKEMNENVSKLQTEYKQEKAVIAEKNKDVQRKIRRKEELQNLITSCEIKIKENAHKLKKLKDDCKNLNKKQADCEKRAKESSLKDAEGMSDEDGNELERKIRKSQEMKNSLGRTINNKAQAHFEQQEKEYSELRRKQKIVEQDKRKLLQVIRDLDKKKEEILRKAYDQISKDFGSIFSTLLPGANAKLLPPTGQTILQGLEVKVSLGDVWKESLTELSGGQRSLAALSLILAMLLFKPAPLYILDEVDAALDLSHTQNIGNMLKTHFKKSQFIIVSLKDGMFNNANVLFRTQFVDGVSTVTKTVNKNH</sequence>
<comment type="similarity">
    <text evidence="2">Belongs to the SMC family. SMC2 subfamily.</text>
</comment>
<dbReference type="Pfam" id="PF02463">
    <property type="entry name" value="SMC_N"/>
    <property type="match status" value="2"/>
</dbReference>
<dbReference type="GO" id="GO:0005634">
    <property type="term" value="C:nucleus"/>
    <property type="evidence" value="ECO:0007669"/>
    <property type="project" value="UniProtKB-SubCell"/>
</dbReference>